<feature type="transmembrane region" description="Helical" evidence="6">
    <location>
        <begin position="14"/>
        <end position="31"/>
    </location>
</feature>
<sequence>MAKNKLQSEKLEPMLLKIAIILVIGSLAPLLDSTMVNVAIKTIGEDLNSTISVIQWTITGYVLAMGISVPISGWATSRFGSKQVYMSSLLIFLVGSVLSSLSWNVESFSINVNT</sequence>
<evidence type="ECO:0000256" key="6">
    <source>
        <dbReference type="SAM" id="Phobius"/>
    </source>
</evidence>
<proteinExistence type="predicted"/>
<dbReference type="Pfam" id="PF07690">
    <property type="entry name" value="MFS_1"/>
    <property type="match status" value="1"/>
</dbReference>
<dbReference type="GO" id="GO:0016020">
    <property type="term" value="C:membrane"/>
    <property type="evidence" value="ECO:0007669"/>
    <property type="project" value="UniProtKB-SubCell"/>
</dbReference>
<dbReference type="AlphaFoldDB" id="A0A0E3SLT1"/>
<dbReference type="Proteomes" id="UP000033066">
    <property type="component" value="Chromosome"/>
</dbReference>
<comment type="subcellular location">
    <subcellularLocation>
        <location evidence="1">Membrane</location>
        <topology evidence="1">Multi-pass membrane protein</topology>
    </subcellularLocation>
</comment>
<dbReference type="InterPro" id="IPR036259">
    <property type="entry name" value="MFS_trans_sf"/>
</dbReference>
<evidence type="ECO:0000256" key="1">
    <source>
        <dbReference type="ARBA" id="ARBA00004141"/>
    </source>
</evidence>
<dbReference type="PROSITE" id="PS50850">
    <property type="entry name" value="MFS"/>
    <property type="match status" value="1"/>
</dbReference>
<evidence type="ECO:0000256" key="4">
    <source>
        <dbReference type="ARBA" id="ARBA00022989"/>
    </source>
</evidence>
<dbReference type="EMBL" id="CP009517">
    <property type="protein sequence ID" value="AKB81713.1"/>
    <property type="molecule type" value="Genomic_DNA"/>
</dbReference>
<dbReference type="GO" id="GO:0022857">
    <property type="term" value="F:transmembrane transporter activity"/>
    <property type="evidence" value="ECO:0007669"/>
    <property type="project" value="InterPro"/>
</dbReference>
<evidence type="ECO:0000259" key="7">
    <source>
        <dbReference type="PROSITE" id="PS50850"/>
    </source>
</evidence>
<dbReference type="InterPro" id="IPR011701">
    <property type="entry name" value="MFS"/>
</dbReference>
<evidence type="ECO:0000256" key="5">
    <source>
        <dbReference type="ARBA" id="ARBA00023136"/>
    </source>
</evidence>
<accession>A0A0E3SLT1</accession>
<keyword evidence="5 6" id="KW-0472">Membrane</keyword>
<dbReference type="PATRIC" id="fig|1434107.4.peg.1496"/>
<evidence type="ECO:0000256" key="3">
    <source>
        <dbReference type="ARBA" id="ARBA00022692"/>
    </source>
</evidence>
<dbReference type="PANTHER" id="PTHR42718">
    <property type="entry name" value="MAJOR FACILITATOR SUPERFAMILY MULTIDRUG TRANSPORTER MFSC"/>
    <property type="match status" value="1"/>
</dbReference>
<evidence type="ECO:0000313" key="8">
    <source>
        <dbReference type="EMBL" id="AKB81713.1"/>
    </source>
</evidence>
<keyword evidence="9" id="KW-1185">Reference proteome</keyword>
<dbReference type="Gene3D" id="1.20.1720.10">
    <property type="entry name" value="Multidrug resistance protein D"/>
    <property type="match status" value="1"/>
</dbReference>
<keyword evidence="3 6" id="KW-0812">Transmembrane</keyword>
<dbReference type="KEGG" id="mbak:MSBR3_1135"/>
<name>A0A0E3SLT1_METBA</name>
<feature type="transmembrane region" description="Helical" evidence="6">
    <location>
        <begin position="51"/>
        <end position="72"/>
    </location>
</feature>
<reference evidence="8" key="1">
    <citation type="submission" date="2014-07" db="EMBL/GenBank/DDBJ databases">
        <title>Methanogenic archaea and the global carbon cycle.</title>
        <authorList>
            <person name="Henriksen J.R."/>
            <person name="Luke J."/>
            <person name="Reinhart S."/>
            <person name="Benedict M.N."/>
            <person name="Youngblut N.D."/>
            <person name="Metcalf M.E."/>
            <person name="Whitaker R.J."/>
            <person name="Metcalf W.W."/>
        </authorList>
    </citation>
    <scope>NUCLEOTIDE SEQUENCE [LARGE SCALE GENOMIC DNA]</scope>
    <source>
        <strain evidence="8">3</strain>
    </source>
</reference>
<dbReference type="SUPFAM" id="SSF103473">
    <property type="entry name" value="MFS general substrate transporter"/>
    <property type="match status" value="1"/>
</dbReference>
<feature type="domain" description="Major facilitator superfamily (MFS) profile" evidence="7">
    <location>
        <begin position="18"/>
        <end position="114"/>
    </location>
</feature>
<feature type="transmembrane region" description="Helical" evidence="6">
    <location>
        <begin position="84"/>
        <end position="103"/>
    </location>
</feature>
<dbReference type="HOGENOM" id="CLU_2115464_0_0_2"/>
<dbReference type="OrthoDB" id="117970at2157"/>
<dbReference type="PANTHER" id="PTHR42718:SF9">
    <property type="entry name" value="MAJOR FACILITATOR SUPERFAMILY MULTIDRUG TRANSPORTER MFSC"/>
    <property type="match status" value="1"/>
</dbReference>
<gene>
    <name evidence="8" type="ORF">MSBR3_1135</name>
</gene>
<evidence type="ECO:0000256" key="2">
    <source>
        <dbReference type="ARBA" id="ARBA00022448"/>
    </source>
</evidence>
<dbReference type="GeneID" id="24788646"/>
<keyword evidence="4 6" id="KW-1133">Transmembrane helix</keyword>
<dbReference type="InterPro" id="IPR020846">
    <property type="entry name" value="MFS_dom"/>
</dbReference>
<dbReference type="STRING" id="1434107.MSBR3_1135"/>
<keyword evidence="2" id="KW-0813">Transport</keyword>
<organism evidence="8 9">
    <name type="scientific">Methanosarcina barkeri 3</name>
    <dbReference type="NCBI Taxonomy" id="1434107"/>
    <lineage>
        <taxon>Archaea</taxon>
        <taxon>Methanobacteriati</taxon>
        <taxon>Methanobacteriota</taxon>
        <taxon>Stenosarchaea group</taxon>
        <taxon>Methanomicrobia</taxon>
        <taxon>Methanosarcinales</taxon>
        <taxon>Methanosarcinaceae</taxon>
        <taxon>Methanosarcina</taxon>
    </lineage>
</organism>
<dbReference type="RefSeq" id="WP_048107159.1">
    <property type="nucleotide sequence ID" value="NZ_CP009517.1"/>
</dbReference>
<protein>
    <submittedName>
        <fullName evidence="8">Drug resistance transporter, EmrB/QacA subfamily</fullName>
    </submittedName>
</protein>
<evidence type="ECO:0000313" key="9">
    <source>
        <dbReference type="Proteomes" id="UP000033066"/>
    </source>
</evidence>